<evidence type="ECO:0000256" key="8">
    <source>
        <dbReference type="SAM" id="Phobius"/>
    </source>
</evidence>
<dbReference type="InterPro" id="IPR018584">
    <property type="entry name" value="GT87"/>
</dbReference>
<feature type="transmembrane region" description="Helical" evidence="8">
    <location>
        <begin position="121"/>
        <end position="140"/>
    </location>
</feature>
<accession>A0ABS4U558</accession>
<comment type="caution">
    <text evidence="9">The sequence shown here is derived from an EMBL/GenBank/DDBJ whole genome shotgun (WGS) entry which is preliminary data.</text>
</comment>
<keyword evidence="9" id="KW-0328">Glycosyltransferase</keyword>
<feature type="transmembrane region" description="Helical" evidence="8">
    <location>
        <begin position="367"/>
        <end position="384"/>
    </location>
</feature>
<dbReference type="RefSeq" id="WP_209651496.1">
    <property type="nucleotide sequence ID" value="NZ_CP047357.1"/>
</dbReference>
<evidence type="ECO:0000313" key="10">
    <source>
        <dbReference type="Proteomes" id="UP001519305"/>
    </source>
</evidence>
<proteinExistence type="inferred from homology"/>
<feature type="transmembrane region" description="Helical" evidence="8">
    <location>
        <begin position="171"/>
        <end position="192"/>
    </location>
</feature>
<comment type="subcellular location">
    <subcellularLocation>
        <location evidence="1">Cell membrane</location>
        <topology evidence="1">Multi-pass membrane protein</topology>
    </subcellularLocation>
</comment>
<dbReference type="Pfam" id="PF09594">
    <property type="entry name" value="GT87"/>
    <property type="match status" value="1"/>
</dbReference>
<protein>
    <submittedName>
        <fullName evidence="9">Alpha-1,2-mannosyltransferase</fullName>
        <ecNumber evidence="9">2.4.1.-</ecNumber>
    </submittedName>
</protein>
<feature type="transmembrane region" description="Helical" evidence="8">
    <location>
        <begin position="330"/>
        <end position="347"/>
    </location>
</feature>
<evidence type="ECO:0000256" key="5">
    <source>
        <dbReference type="ARBA" id="ARBA00022989"/>
    </source>
</evidence>
<evidence type="ECO:0000256" key="6">
    <source>
        <dbReference type="ARBA" id="ARBA00023136"/>
    </source>
</evidence>
<sequence length="408" mass="45163">MLQDRLIAVPDRWRRLAAVVAALFAVGVVGYQMYRAATYYMMDVEVFQDAGWALRRGRDLYSEDFPTRSGYRFIYPPFAALLFYPMTWAGPTTLQIIWTAATIAAVWAMVWMVATRLRVPSPALVAGLLLGPALLLDPLWENINFGQINVFLALLVVADVLGFLPRKLRGLGIGIAAGIKITPAAYALIFLVRKDFRAVLSSFLWFLVTVAIGFVMRFDESIYFWTDEFFEGNRGGAPTYEANQALSGLLARATIEDPALNIIVMTCFVIGAILAGIAAFRYEQRGLRVESLAVVALAVCFVGPYTVSHHWSITMIFLPLIFTLRRPWQVALAIGFYVAHFLAPYGTFPGNPWGHALNPAEWVWGNLQGIFGGIAFVAFIVCALRPADPEHALDGNEADVAKQDPARS</sequence>
<evidence type="ECO:0000256" key="2">
    <source>
        <dbReference type="ARBA" id="ARBA00022475"/>
    </source>
</evidence>
<evidence type="ECO:0000256" key="1">
    <source>
        <dbReference type="ARBA" id="ARBA00004651"/>
    </source>
</evidence>
<gene>
    <name evidence="9" type="ORF">JOF33_000030</name>
</gene>
<keyword evidence="2" id="KW-1003">Cell membrane</keyword>
<comment type="similarity">
    <text evidence="7">Belongs to the glycosyltransferase 87 family.</text>
</comment>
<dbReference type="Proteomes" id="UP001519305">
    <property type="component" value="Unassembled WGS sequence"/>
</dbReference>
<feature type="transmembrane region" description="Helical" evidence="8">
    <location>
        <begin position="96"/>
        <end position="114"/>
    </location>
</feature>
<feature type="transmembrane region" description="Helical" evidence="8">
    <location>
        <begin position="292"/>
        <end position="318"/>
    </location>
</feature>
<organism evidence="9 10">
    <name type="scientific">Corynebacterium freneyi</name>
    <dbReference type="NCBI Taxonomy" id="134034"/>
    <lineage>
        <taxon>Bacteria</taxon>
        <taxon>Bacillati</taxon>
        <taxon>Actinomycetota</taxon>
        <taxon>Actinomycetes</taxon>
        <taxon>Mycobacteriales</taxon>
        <taxon>Corynebacteriaceae</taxon>
        <taxon>Corynebacterium</taxon>
    </lineage>
</organism>
<feature type="transmembrane region" description="Helical" evidence="8">
    <location>
        <begin position="16"/>
        <end position="34"/>
    </location>
</feature>
<evidence type="ECO:0000256" key="7">
    <source>
        <dbReference type="ARBA" id="ARBA00024033"/>
    </source>
</evidence>
<evidence type="ECO:0000256" key="3">
    <source>
        <dbReference type="ARBA" id="ARBA00022679"/>
    </source>
</evidence>
<dbReference type="EC" id="2.4.1.-" evidence="9"/>
<name>A0ABS4U558_9CORY</name>
<keyword evidence="4 8" id="KW-0812">Transmembrane</keyword>
<keyword evidence="6 8" id="KW-0472">Membrane</keyword>
<dbReference type="GO" id="GO:0016757">
    <property type="term" value="F:glycosyltransferase activity"/>
    <property type="evidence" value="ECO:0007669"/>
    <property type="project" value="UniProtKB-KW"/>
</dbReference>
<reference evidence="9 10" key="1">
    <citation type="submission" date="2021-03" db="EMBL/GenBank/DDBJ databases">
        <title>Sequencing the genomes of 1000 actinobacteria strains.</title>
        <authorList>
            <person name="Klenk H.-P."/>
        </authorList>
    </citation>
    <scope>NUCLEOTIDE SEQUENCE [LARGE SCALE GENOMIC DNA]</scope>
    <source>
        <strain evidence="9 10">DSM 44506</strain>
    </source>
</reference>
<feature type="transmembrane region" description="Helical" evidence="8">
    <location>
        <begin position="259"/>
        <end position="280"/>
    </location>
</feature>
<evidence type="ECO:0000256" key="4">
    <source>
        <dbReference type="ARBA" id="ARBA00022692"/>
    </source>
</evidence>
<feature type="transmembrane region" description="Helical" evidence="8">
    <location>
        <begin position="198"/>
        <end position="216"/>
    </location>
</feature>
<dbReference type="EMBL" id="JAGINY010000001">
    <property type="protein sequence ID" value="MBP2331331.1"/>
    <property type="molecule type" value="Genomic_DNA"/>
</dbReference>
<keyword evidence="10" id="KW-1185">Reference proteome</keyword>
<evidence type="ECO:0000313" key="9">
    <source>
        <dbReference type="EMBL" id="MBP2331331.1"/>
    </source>
</evidence>
<keyword evidence="3 9" id="KW-0808">Transferase</keyword>
<keyword evidence="5 8" id="KW-1133">Transmembrane helix</keyword>